<gene>
    <name evidence="1" type="ORF">ENV54_01260</name>
</gene>
<evidence type="ECO:0000313" key="1">
    <source>
        <dbReference type="EMBL" id="HGH59906.1"/>
    </source>
</evidence>
<dbReference type="AlphaFoldDB" id="A0A7C4AQ90"/>
<organism evidence="1">
    <name type="scientific">Desulfomonile tiedjei</name>
    <dbReference type="NCBI Taxonomy" id="2358"/>
    <lineage>
        <taxon>Bacteria</taxon>
        <taxon>Pseudomonadati</taxon>
        <taxon>Thermodesulfobacteriota</taxon>
        <taxon>Desulfomonilia</taxon>
        <taxon>Desulfomonilales</taxon>
        <taxon>Desulfomonilaceae</taxon>
        <taxon>Desulfomonile</taxon>
    </lineage>
</organism>
<proteinExistence type="predicted"/>
<accession>A0A7C4AQ90</accession>
<name>A0A7C4AQ90_9BACT</name>
<reference evidence="1" key="1">
    <citation type="journal article" date="2020" name="mSystems">
        <title>Genome- and Community-Level Interaction Insights into Carbon Utilization and Element Cycling Functions of Hydrothermarchaeota in Hydrothermal Sediment.</title>
        <authorList>
            <person name="Zhou Z."/>
            <person name="Liu Y."/>
            <person name="Xu W."/>
            <person name="Pan J."/>
            <person name="Luo Z.H."/>
            <person name="Li M."/>
        </authorList>
    </citation>
    <scope>NUCLEOTIDE SEQUENCE [LARGE SCALE GENOMIC DNA]</scope>
    <source>
        <strain evidence="1">SpSt-769</strain>
    </source>
</reference>
<comment type="caution">
    <text evidence="1">The sequence shown here is derived from an EMBL/GenBank/DDBJ whole genome shotgun (WGS) entry which is preliminary data.</text>
</comment>
<sequence length="404" mass="45529">MATITKARPAFSYMSETPAGPIECDGKFLRSTIPTNRSNYGEPAKPSLSFHEYFLAIETWLSQNLDNVSDAVQEMRGREASQIDVIKIVAEKHGSDYHPARVIIGRDETAVSLAVNVAVTQRGRDRMESEYSALAYLARTFPRRFIPRVFFSGTQCVGADPATGHQVSLFAAEWYEGFHEFHLDSSAPDPEATATLWDPLSWGAQLDQEELSEIYRQAAYILTYYYNVSNCCEIFPWHHAAGDFVVKRAQNRIDVRLITVRQYAPRIELSDNSPDKQAIAALMFLVNLTLRTRLDRSQGTGDIVWGPERSVNDTLRGFAEALQDQVEEGRLTHTRFLEIMSFLRQLAPAELAEAFLAALASYDPRAPDIPVIKQNLDVHIFSVFKALRSMQDRLAHRPQSHTTG</sequence>
<dbReference type="EMBL" id="DTGT01000039">
    <property type="protein sequence ID" value="HGH59906.1"/>
    <property type="molecule type" value="Genomic_DNA"/>
</dbReference>
<protein>
    <submittedName>
        <fullName evidence="1">Uncharacterized protein</fullName>
    </submittedName>
</protein>